<sequence length="201" mass="23186">MQWTEIAIDRLLPHPQNSNVMPEYLLKKLVAHIKRSDRYPPIIVRPLLRDASDTTAETHQILDGHHRVEALRRLGRSTATCVSWPVDDDEALLLMTTLNRLEGQDDPRKRAKLLTDLSNRSDWEALKTLLPERSDQLQRLLPLARPAPPPRSPQPMSEMPQAVYFFLKPSERRTLEQRLKAIGGEREAALMTLVHDEREIE</sequence>
<keyword evidence="3" id="KW-1185">Reference proteome</keyword>
<dbReference type="SMART" id="SM00470">
    <property type="entry name" value="ParB"/>
    <property type="match status" value="1"/>
</dbReference>
<dbReference type="Pfam" id="PF02195">
    <property type="entry name" value="ParB_N"/>
    <property type="match status" value="1"/>
</dbReference>
<protein>
    <submittedName>
        <fullName evidence="2">ParB N-terminal domain-containing protein</fullName>
    </submittedName>
</protein>
<proteinExistence type="predicted"/>
<name>A0ABV4UA91_9BACT</name>
<comment type="caution">
    <text evidence="2">The sequence shown here is derived from an EMBL/GenBank/DDBJ whole genome shotgun (WGS) entry which is preliminary data.</text>
</comment>
<evidence type="ECO:0000313" key="3">
    <source>
        <dbReference type="Proteomes" id="UP001575105"/>
    </source>
</evidence>
<dbReference type="InterPro" id="IPR003115">
    <property type="entry name" value="ParB_N"/>
</dbReference>
<dbReference type="EMBL" id="JBGUBD010000010">
    <property type="protein sequence ID" value="MFA9479651.1"/>
    <property type="molecule type" value="Genomic_DNA"/>
</dbReference>
<gene>
    <name evidence="2" type="ORF">ACERK3_15285</name>
</gene>
<evidence type="ECO:0000313" key="2">
    <source>
        <dbReference type="EMBL" id="MFA9479651.1"/>
    </source>
</evidence>
<reference evidence="2 3" key="1">
    <citation type="submission" date="2024-08" db="EMBL/GenBank/DDBJ databases">
        <title>Whole-genome sequencing of halo(alkali)philic microorganisms from hypersaline lakes.</title>
        <authorList>
            <person name="Sorokin D.Y."/>
            <person name="Merkel A.Y."/>
            <person name="Messina E."/>
            <person name="Yakimov M."/>
        </authorList>
    </citation>
    <scope>NUCLEOTIDE SEQUENCE [LARGE SCALE GENOMIC DNA]</scope>
    <source>
        <strain evidence="2 3">AB-hyl4</strain>
    </source>
</reference>
<accession>A0ABV4UA91</accession>
<feature type="domain" description="ParB-like N-terminal" evidence="1">
    <location>
        <begin position="4"/>
        <end position="100"/>
    </location>
</feature>
<dbReference type="RefSeq" id="WP_425346576.1">
    <property type="nucleotide sequence ID" value="NZ_JBGUBD010000010.1"/>
</dbReference>
<organism evidence="2 3">
    <name type="scientific">Natronomicrosphaera hydrolytica</name>
    <dbReference type="NCBI Taxonomy" id="3242702"/>
    <lineage>
        <taxon>Bacteria</taxon>
        <taxon>Pseudomonadati</taxon>
        <taxon>Planctomycetota</taxon>
        <taxon>Phycisphaerae</taxon>
        <taxon>Phycisphaerales</taxon>
        <taxon>Phycisphaeraceae</taxon>
        <taxon>Natronomicrosphaera</taxon>
    </lineage>
</organism>
<dbReference type="Proteomes" id="UP001575105">
    <property type="component" value="Unassembled WGS sequence"/>
</dbReference>
<dbReference type="InterPro" id="IPR036086">
    <property type="entry name" value="ParB/Sulfiredoxin_sf"/>
</dbReference>
<dbReference type="CDD" id="cd16387">
    <property type="entry name" value="ParB_N_Srx"/>
    <property type="match status" value="1"/>
</dbReference>
<evidence type="ECO:0000259" key="1">
    <source>
        <dbReference type="SMART" id="SM00470"/>
    </source>
</evidence>
<dbReference type="Gene3D" id="3.90.1530.10">
    <property type="entry name" value="Conserved hypothetical protein from pyrococcus furiosus pfu- 392566-001, ParB domain"/>
    <property type="match status" value="1"/>
</dbReference>
<dbReference type="SUPFAM" id="SSF110849">
    <property type="entry name" value="ParB/Sulfiredoxin"/>
    <property type="match status" value="1"/>
</dbReference>